<sequence length="182" mass="19282">MTSASDGKGVSFLLRVIVGSGVPEPVELKLFSGVLSDGRPFIAIILAAEPVIRTEDLPFPSAQPGEPFVDVTALAHAAGVGPSVTVSLAAWQVCVAPLPGEQPQGSEVKMRLFNLLAYFGRILRAEPAQERHLVLCVLSDDQRRAYDPEDAVPFVLVQGADSSGRSTLLIILAHEDDQAGQA</sequence>
<organism evidence="1 2">
    <name type="scientific">Chondromyces crocatus</name>
    <dbReference type="NCBI Taxonomy" id="52"/>
    <lineage>
        <taxon>Bacteria</taxon>
        <taxon>Pseudomonadati</taxon>
        <taxon>Myxococcota</taxon>
        <taxon>Polyangia</taxon>
        <taxon>Polyangiales</taxon>
        <taxon>Polyangiaceae</taxon>
        <taxon>Chondromyces</taxon>
    </lineage>
</organism>
<dbReference type="AlphaFoldDB" id="A0A0K1EBP1"/>
<evidence type="ECO:0000313" key="1">
    <source>
        <dbReference type="EMBL" id="AKT38269.1"/>
    </source>
</evidence>
<gene>
    <name evidence="1" type="ORF">CMC5_024120</name>
</gene>
<dbReference type="EMBL" id="CP012159">
    <property type="protein sequence ID" value="AKT38269.1"/>
    <property type="molecule type" value="Genomic_DNA"/>
</dbReference>
<dbReference type="KEGG" id="ccro:CMC5_024120"/>
<accession>A0A0K1EBP1</accession>
<dbReference type="Proteomes" id="UP000067626">
    <property type="component" value="Chromosome"/>
</dbReference>
<proteinExistence type="predicted"/>
<keyword evidence="2" id="KW-1185">Reference proteome</keyword>
<name>A0A0K1EBP1_CHOCO</name>
<evidence type="ECO:0000313" key="2">
    <source>
        <dbReference type="Proteomes" id="UP000067626"/>
    </source>
</evidence>
<reference evidence="1 2" key="1">
    <citation type="submission" date="2015-07" db="EMBL/GenBank/DDBJ databases">
        <title>Genome analysis of myxobacterium Chondromyces crocatus Cm c5 reveals a high potential for natural compound synthesis and the genetic basis for the loss of fruiting body formation.</title>
        <authorList>
            <person name="Zaburannyi N."/>
            <person name="Bunk B."/>
            <person name="Maier J."/>
            <person name="Overmann J."/>
            <person name="Mueller R."/>
        </authorList>
    </citation>
    <scope>NUCLEOTIDE SEQUENCE [LARGE SCALE GENOMIC DNA]</scope>
    <source>
        <strain evidence="1 2">Cm c5</strain>
    </source>
</reference>
<protein>
    <submittedName>
        <fullName evidence="1">Uncharacterized protein</fullName>
    </submittedName>
</protein>